<keyword evidence="4 6" id="KW-0472">Membrane</keyword>
<dbReference type="GO" id="GO:0005102">
    <property type="term" value="F:signaling receptor binding"/>
    <property type="evidence" value="ECO:0007669"/>
    <property type="project" value="TreeGrafter"/>
</dbReference>
<reference evidence="9" key="2">
    <citation type="submission" date="2025-09" db="UniProtKB">
        <authorList>
            <consortium name="Ensembl"/>
        </authorList>
    </citation>
    <scope>IDENTIFICATION</scope>
</reference>
<keyword evidence="10" id="KW-1185">Reference proteome</keyword>
<dbReference type="GeneTree" id="ENSGT00940000154641"/>
<feature type="transmembrane region" description="Helical" evidence="6">
    <location>
        <begin position="257"/>
        <end position="279"/>
    </location>
</feature>
<evidence type="ECO:0000256" key="3">
    <source>
        <dbReference type="ARBA" id="ARBA00022989"/>
    </source>
</evidence>
<evidence type="ECO:0000313" key="9">
    <source>
        <dbReference type="Ensembl" id="ENSPKIP00000013218.1"/>
    </source>
</evidence>
<dbReference type="InterPro" id="IPR050504">
    <property type="entry name" value="IgSF_BTN/MOG"/>
</dbReference>
<organism evidence="9 10">
    <name type="scientific">Paramormyrops kingsleyae</name>
    <dbReference type="NCBI Taxonomy" id="1676925"/>
    <lineage>
        <taxon>Eukaryota</taxon>
        <taxon>Metazoa</taxon>
        <taxon>Chordata</taxon>
        <taxon>Craniata</taxon>
        <taxon>Vertebrata</taxon>
        <taxon>Euteleostomi</taxon>
        <taxon>Actinopterygii</taxon>
        <taxon>Neopterygii</taxon>
        <taxon>Teleostei</taxon>
        <taxon>Osteoglossocephala</taxon>
        <taxon>Osteoglossomorpha</taxon>
        <taxon>Osteoglossiformes</taxon>
        <taxon>Mormyridae</taxon>
        <taxon>Paramormyrops</taxon>
    </lineage>
</organism>
<comment type="subcellular location">
    <subcellularLocation>
        <location evidence="1">Membrane</location>
    </subcellularLocation>
</comment>
<evidence type="ECO:0000259" key="8">
    <source>
        <dbReference type="PROSITE" id="PS50835"/>
    </source>
</evidence>
<dbReference type="GO" id="GO:0050852">
    <property type="term" value="P:T cell receptor signaling pathway"/>
    <property type="evidence" value="ECO:0007669"/>
    <property type="project" value="TreeGrafter"/>
</dbReference>
<dbReference type="SUPFAM" id="SSF48726">
    <property type="entry name" value="Immunoglobulin"/>
    <property type="match status" value="2"/>
</dbReference>
<keyword evidence="5" id="KW-0393">Immunoglobulin domain</keyword>
<feature type="domain" description="Ig-like" evidence="8">
    <location>
        <begin position="155"/>
        <end position="246"/>
    </location>
</feature>
<evidence type="ECO:0000256" key="6">
    <source>
        <dbReference type="SAM" id="Phobius"/>
    </source>
</evidence>
<evidence type="ECO:0000256" key="4">
    <source>
        <dbReference type="ARBA" id="ARBA00023136"/>
    </source>
</evidence>
<proteinExistence type="predicted"/>
<accession>A0A3B3R4C0</accession>
<dbReference type="InterPro" id="IPR013106">
    <property type="entry name" value="Ig_V-set"/>
</dbReference>
<keyword evidence="2 6" id="KW-0812">Transmembrane</keyword>
<dbReference type="GO" id="GO:0009897">
    <property type="term" value="C:external side of plasma membrane"/>
    <property type="evidence" value="ECO:0007669"/>
    <property type="project" value="TreeGrafter"/>
</dbReference>
<keyword evidence="7" id="KW-0732">Signal</keyword>
<feature type="chain" id="PRO_5017394842" evidence="7">
    <location>
        <begin position="22"/>
        <end position="308"/>
    </location>
</feature>
<dbReference type="InterPro" id="IPR013783">
    <property type="entry name" value="Ig-like_fold"/>
</dbReference>
<dbReference type="PROSITE" id="PS50835">
    <property type="entry name" value="IG_LIKE"/>
    <property type="match status" value="2"/>
</dbReference>
<dbReference type="Pfam" id="PF07686">
    <property type="entry name" value="V-set"/>
    <property type="match status" value="1"/>
</dbReference>
<evidence type="ECO:0000256" key="2">
    <source>
        <dbReference type="ARBA" id="ARBA00022692"/>
    </source>
</evidence>
<evidence type="ECO:0000256" key="7">
    <source>
        <dbReference type="SAM" id="SignalP"/>
    </source>
</evidence>
<dbReference type="Ensembl" id="ENSPKIT00000037636.1">
    <property type="protein sequence ID" value="ENSPKIP00000013218.1"/>
    <property type="gene ID" value="ENSPKIG00000000737.1"/>
</dbReference>
<dbReference type="Pfam" id="PF22705">
    <property type="entry name" value="C2-set_3"/>
    <property type="match status" value="1"/>
</dbReference>
<reference evidence="9" key="1">
    <citation type="submission" date="2025-08" db="UniProtKB">
        <authorList>
            <consortium name="Ensembl"/>
        </authorList>
    </citation>
    <scope>IDENTIFICATION</scope>
</reference>
<dbReference type="InterPro" id="IPR053896">
    <property type="entry name" value="BTN3A2-like_Ig-C"/>
</dbReference>
<dbReference type="InterPro" id="IPR003597">
    <property type="entry name" value="Ig_C1-set"/>
</dbReference>
<sequence length="308" mass="32924">MTTLVPLIAVLVISAVERGSREEDSEKAKKSKTALDVHVPEVPVVALYGQDVTLHCTFNASSPVNLSELSVYWELADTKRSIHSFSAGRDQLTEQADTFANRTSLFNAQLGSGNASLLLRNVRIADDGVFSCFVSLGTFGSGALVLQVAAPYTKPQVTLAPDLNLRPGDEVSLTCVAYGGFPQAQVQWQDGMGRNMTDNVTTSQVASEEGLFNVRSVLRVVLEPNSTYSCRLHNPLLGEEGHASVTITGQNTTFPAVALWVTVGLAICLLGLLIALAVVCRRKIKESCEEAAAGEACAENGLRVVQSE</sequence>
<dbReference type="InterPro" id="IPR036179">
    <property type="entry name" value="Ig-like_dom_sf"/>
</dbReference>
<dbReference type="SMART" id="SM00407">
    <property type="entry name" value="IGc1"/>
    <property type="match status" value="1"/>
</dbReference>
<keyword evidence="3 6" id="KW-1133">Transmembrane helix</keyword>
<evidence type="ECO:0000313" key="10">
    <source>
        <dbReference type="Proteomes" id="UP000261540"/>
    </source>
</evidence>
<protein>
    <submittedName>
        <fullName evidence="9">CD276 molecule</fullName>
    </submittedName>
</protein>
<feature type="signal peptide" evidence="7">
    <location>
        <begin position="1"/>
        <end position="21"/>
    </location>
</feature>
<feature type="domain" description="Ig-like" evidence="8">
    <location>
        <begin position="49"/>
        <end position="135"/>
    </location>
</feature>
<dbReference type="GO" id="GO:0001817">
    <property type="term" value="P:regulation of cytokine production"/>
    <property type="evidence" value="ECO:0007669"/>
    <property type="project" value="TreeGrafter"/>
</dbReference>
<dbReference type="FunFam" id="2.60.40.10:FF:000088">
    <property type="entry name" value="Butyrophilin subfamily 1 member A1"/>
    <property type="match status" value="1"/>
</dbReference>
<evidence type="ECO:0000256" key="5">
    <source>
        <dbReference type="ARBA" id="ARBA00023319"/>
    </source>
</evidence>
<name>A0A3B3R4C0_9TELE</name>
<dbReference type="STRING" id="1676925.ENSPKIP00000013218"/>
<evidence type="ECO:0000256" key="1">
    <source>
        <dbReference type="ARBA" id="ARBA00004370"/>
    </source>
</evidence>
<dbReference type="SMART" id="SM00409">
    <property type="entry name" value="IG"/>
    <property type="match status" value="2"/>
</dbReference>
<dbReference type="Gene3D" id="2.60.40.10">
    <property type="entry name" value="Immunoglobulins"/>
    <property type="match status" value="2"/>
</dbReference>
<dbReference type="PANTHER" id="PTHR24100:SF155">
    <property type="entry name" value="CD276 ANTIGEN"/>
    <property type="match status" value="1"/>
</dbReference>
<dbReference type="InterPro" id="IPR003599">
    <property type="entry name" value="Ig_sub"/>
</dbReference>
<dbReference type="FunFam" id="2.60.40.10:FF:000438">
    <property type="entry name" value="CD276 antigen"/>
    <property type="match status" value="1"/>
</dbReference>
<dbReference type="PANTHER" id="PTHR24100">
    <property type="entry name" value="BUTYROPHILIN"/>
    <property type="match status" value="1"/>
</dbReference>
<dbReference type="Proteomes" id="UP000261540">
    <property type="component" value="Unplaced"/>
</dbReference>
<dbReference type="InterPro" id="IPR007110">
    <property type="entry name" value="Ig-like_dom"/>
</dbReference>
<dbReference type="AlphaFoldDB" id="A0A3B3R4C0"/>